<evidence type="ECO:0000313" key="3">
    <source>
        <dbReference type="Proteomes" id="UP000515928"/>
    </source>
</evidence>
<feature type="transmembrane region" description="Helical" evidence="1">
    <location>
        <begin position="52"/>
        <end position="77"/>
    </location>
</feature>
<feature type="transmembrane region" description="Helical" evidence="1">
    <location>
        <begin position="89"/>
        <end position="110"/>
    </location>
</feature>
<evidence type="ECO:0000313" key="2">
    <source>
        <dbReference type="EMBL" id="QNN60740.1"/>
    </source>
</evidence>
<dbReference type="RefSeq" id="WP_187533863.1">
    <property type="nucleotide sequence ID" value="NZ_CP060715.1"/>
</dbReference>
<keyword evidence="1" id="KW-1133">Transmembrane helix</keyword>
<dbReference type="KEGG" id="eio:H9L01_10310"/>
<proteinExistence type="predicted"/>
<organism evidence="2 3">
    <name type="scientific">Erysipelothrix inopinata</name>
    <dbReference type="NCBI Taxonomy" id="225084"/>
    <lineage>
        <taxon>Bacteria</taxon>
        <taxon>Bacillati</taxon>
        <taxon>Bacillota</taxon>
        <taxon>Erysipelotrichia</taxon>
        <taxon>Erysipelotrichales</taxon>
        <taxon>Erysipelotrichaceae</taxon>
        <taxon>Erysipelothrix</taxon>
    </lineage>
</organism>
<dbReference type="EMBL" id="CP060715">
    <property type="protein sequence ID" value="QNN60740.1"/>
    <property type="molecule type" value="Genomic_DNA"/>
</dbReference>
<keyword evidence="1" id="KW-0812">Transmembrane</keyword>
<dbReference type="Proteomes" id="UP000515928">
    <property type="component" value="Chromosome"/>
</dbReference>
<name>A0A7G9RYR5_9FIRM</name>
<gene>
    <name evidence="2" type="ORF">H9L01_10310</name>
</gene>
<evidence type="ECO:0000256" key="1">
    <source>
        <dbReference type="SAM" id="Phobius"/>
    </source>
</evidence>
<dbReference type="AlphaFoldDB" id="A0A7G9RYR5"/>
<keyword evidence="1" id="KW-0472">Membrane</keyword>
<protein>
    <submittedName>
        <fullName evidence="2">Uncharacterized protein</fullName>
    </submittedName>
</protein>
<keyword evidence="3" id="KW-1185">Reference proteome</keyword>
<sequence>MKRNGGFNMLENRRRYIVLTSALFGVGFVLYGSIGLLTMQYDFDFINISNPWLRALAIALLGGYFFSSLMSGIIVVTRFISKRSFNEKIILAIFFVVPMYIVLGAAFYSIPYGIYNFIKYRQLKNNLYSY</sequence>
<reference evidence="2 3" key="1">
    <citation type="submission" date="2020-08" db="EMBL/GenBank/DDBJ databases">
        <title>Genome sequence of Erysipelothrix inopinata DSM 15511T.</title>
        <authorList>
            <person name="Hyun D.-W."/>
            <person name="Bae J.-W."/>
        </authorList>
    </citation>
    <scope>NUCLEOTIDE SEQUENCE [LARGE SCALE GENOMIC DNA]</scope>
    <source>
        <strain evidence="2 3">DSM 15511</strain>
    </source>
</reference>
<accession>A0A7G9RYR5</accession>
<feature type="transmembrane region" description="Helical" evidence="1">
    <location>
        <begin position="16"/>
        <end position="40"/>
    </location>
</feature>